<dbReference type="Gene3D" id="2.60.200.60">
    <property type="match status" value="1"/>
</dbReference>
<accession>A0ABW1VVP3</accession>
<name>A0ABW1VVP3_9GAMM</name>
<evidence type="ECO:0000313" key="1">
    <source>
        <dbReference type="EMBL" id="MFC6363722.1"/>
    </source>
</evidence>
<keyword evidence="2" id="KW-1185">Reference proteome</keyword>
<protein>
    <submittedName>
        <fullName evidence="1">PAAR domain-containing protein</fullName>
    </submittedName>
</protein>
<proteinExistence type="predicted"/>
<sequence length="116" mass="11738">MGNRSNCYGRGTALEGDKTTTGAVCIASMSNDTEHGRRVVRVGDKTTPCPVCGEAGVIVSGEPRDTNHGKIAAVDGSVVRCGCPSGSNRIIAPAGQWVGRGPDPGPFCCSPCGTGC</sequence>
<dbReference type="Proteomes" id="UP001596215">
    <property type="component" value="Unassembled WGS sequence"/>
</dbReference>
<dbReference type="CDD" id="cd14744">
    <property type="entry name" value="PAAR_CT_2"/>
    <property type="match status" value="1"/>
</dbReference>
<reference evidence="2" key="1">
    <citation type="journal article" date="2019" name="Int. J. Syst. Evol. Microbiol.">
        <title>The Global Catalogue of Microorganisms (GCM) 10K type strain sequencing project: providing services to taxonomists for standard genome sequencing and annotation.</title>
        <authorList>
            <consortium name="The Broad Institute Genomics Platform"/>
            <consortium name="The Broad Institute Genome Sequencing Center for Infectious Disease"/>
            <person name="Wu L."/>
            <person name="Ma J."/>
        </authorList>
    </citation>
    <scope>NUCLEOTIDE SEQUENCE [LARGE SCALE GENOMIC DNA]</scope>
    <source>
        <strain evidence="2">CGMCC 4.1530</strain>
    </source>
</reference>
<organism evidence="1 2">
    <name type="scientific">Tatumella punctata</name>
    <dbReference type="NCBI Taxonomy" id="399969"/>
    <lineage>
        <taxon>Bacteria</taxon>
        <taxon>Pseudomonadati</taxon>
        <taxon>Pseudomonadota</taxon>
        <taxon>Gammaproteobacteria</taxon>
        <taxon>Enterobacterales</taxon>
        <taxon>Erwiniaceae</taxon>
        <taxon>Tatumella</taxon>
    </lineage>
</organism>
<dbReference type="InterPro" id="IPR008727">
    <property type="entry name" value="PAAR_motif"/>
</dbReference>
<dbReference type="EMBL" id="JBHSUC010000070">
    <property type="protein sequence ID" value="MFC6363722.1"/>
    <property type="molecule type" value="Genomic_DNA"/>
</dbReference>
<dbReference type="Pfam" id="PF05488">
    <property type="entry name" value="PAAR_motif"/>
    <property type="match status" value="1"/>
</dbReference>
<evidence type="ECO:0000313" key="2">
    <source>
        <dbReference type="Proteomes" id="UP001596215"/>
    </source>
</evidence>
<gene>
    <name evidence="1" type="ORF">ACFP73_16900</name>
</gene>
<comment type="caution">
    <text evidence="1">The sequence shown here is derived from an EMBL/GenBank/DDBJ whole genome shotgun (WGS) entry which is preliminary data.</text>
</comment>